<dbReference type="EMBL" id="FUEG01000005">
    <property type="protein sequence ID" value="SJL04393.1"/>
    <property type="molecule type" value="Genomic_DNA"/>
</dbReference>
<dbReference type="AlphaFoldDB" id="A0A284R6P8"/>
<reference evidence="3" key="1">
    <citation type="journal article" date="2017" name="Nat. Ecol. Evol.">
        <title>Genome expansion and lineage-specific genetic innovations in the forest pathogenic fungi Armillaria.</title>
        <authorList>
            <person name="Sipos G."/>
            <person name="Prasanna A.N."/>
            <person name="Walter M.C."/>
            <person name="O'Connor E."/>
            <person name="Balint B."/>
            <person name="Krizsan K."/>
            <person name="Kiss B."/>
            <person name="Hess J."/>
            <person name="Varga T."/>
            <person name="Slot J."/>
            <person name="Riley R."/>
            <person name="Boka B."/>
            <person name="Rigling D."/>
            <person name="Barry K."/>
            <person name="Lee J."/>
            <person name="Mihaltcheva S."/>
            <person name="LaButti K."/>
            <person name="Lipzen A."/>
            <person name="Waldron R."/>
            <person name="Moloney N.M."/>
            <person name="Sperisen C."/>
            <person name="Kredics L."/>
            <person name="Vagvoelgyi C."/>
            <person name="Patrignani A."/>
            <person name="Fitzpatrick D."/>
            <person name="Nagy I."/>
            <person name="Doyle S."/>
            <person name="Anderson J.B."/>
            <person name="Grigoriev I.V."/>
            <person name="Gueldener U."/>
            <person name="Muensterkoetter M."/>
            <person name="Nagy L.G."/>
        </authorList>
    </citation>
    <scope>NUCLEOTIDE SEQUENCE [LARGE SCALE GENOMIC DNA]</scope>
    <source>
        <strain evidence="3">C18/9</strain>
    </source>
</reference>
<proteinExistence type="predicted"/>
<keyword evidence="3" id="KW-1185">Reference proteome</keyword>
<name>A0A284R6P8_ARMOS</name>
<sequence>MRKQGCHDNIAGKLASAAICARTSNFPIEYGKAPAKETSNICTCKPSLPGQSSKSLRTGPSRSTTRVPSSMAISRVHRPLSSDVDIVPFGARPARRPE</sequence>
<evidence type="ECO:0000256" key="1">
    <source>
        <dbReference type="SAM" id="MobiDB-lite"/>
    </source>
</evidence>
<feature type="region of interest" description="Disordered" evidence="1">
    <location>
        <begin position="47"/>
        <end position="71"/>
    </location>
</feature>
<evidence type="ECO:0000313" key="2">
    <source>
        <dbReference type="EMBL" id="SJL04393.1"/>
    </source>
</evidence>
<protein>
    <submittedName>
        <fullName evidence="2">Uncharacterized protein</fullName>
    </submittedName>
</protein>
<dbReference type="Proteomes" id="UP000219338">
    <property type="component" value="Unassembled WGS sequence"/>
</dbReference>
<feature type="compositionally biased region" description="Polar residues" evidence="1">
    <location>
        <begin position="49"/>
        <end position="71"/>
    </location>
</feature>
<organism evidence="2 3">
    <name type="scientific">Armillaria ostoyae</name>
    <name type="common">Armillaria root rot fungus</name>
    <dbReference type="NCBI Taxonomy" id="47428"/>
    <lineage>
        <taxon>Eukaryota</taxon>
        <taxon>Fungi</taxon>
        <taxon>Dikarya</taxon>
        <taxon>Basidiomycota</taxon>
        <taxon>Agaricomycotina</taxon>
        <taxon>Agaricomycetes</taxon>
        <taxon>Agaricomycetidae</taxon>
        <taxon>Agaricales</taxon>
        <taxon>Marasmiineae</taxon>
        <taxon>Physalacriaceae</taxon>
        <taxon>Armillaria</taxon>
    </lineage>
</organism>
<accession>A0A284R6P8</accession>
<gene>
    <name evidence="2" type="ORF">ARMOST_07759</name>
</gene>
<evidence type="ECO:0000313" key="3">
    <source>
        <dbReference type="Proteomes" id="UP000219338"/>
    </source>
</evidence>